<evidence type="ECO:0000313" key="6">
    <source>
        <dbReference type="Proteomes" id="UP001430455"/>
    </source>
</evidence>
<organism evidence="5 6">
    <name type="scientific">Haloarcula nitratireducens</name>
    <dbReference type="NCBI Taxonomy" id="2487749"/>
    <lineage>
        <taxon>Archaea</taxon>
        <taxon>Methanobacteriati</taxon>
        <taxon>Methanobacteriota</taxon>
        <taxon>Stenosarchaea group</taxon>
        <taxon>Halobacteria</taxon>
        <taxon>Halobacteriales</taxon>
        <taxon>Haloarculaceae</taxon>
        <taxon>Haloarcula</taxon>
    </lineage>
</organism>
<dbReference type="Pfam" id="PF00496">
    <property type="entry name" value="SBP_bac_5"/>
    <property type="match status" value="1"/>
</dbReference>
<dbReference type="AlphaFoldDB" id="A0AAW4PA06"/>
<dbReference type="PROSITE" id="PS51257">
    <property type="entry name" value="PROKAR_LIPOPROTEIN"/>
    <property type="match status" value="1"/>
</dbReference>
<comment type="similarity">
    <text evidence="1">Belongs to the bacterial solute-binding protein 5 family.</text>
</comment>
<dbReference type="EMBL" id="RKLT01000002">
    <property type="protein sequence ID" value="MBX0294588.1"/>
    <property type="molecule type" value="Genomic_DNA"/>
</dbReference>
<protein>
    <submittedName>
        <fullName evidence="5">ABC transporter substrate-binding protein</fullName>
    </submittedName>
</protein>
<dbReference type="InterPro" id="IPR006311">
    <property type="entry name" value="TAT_signal"/>
</dbReference>
<reference evidence="5 6" key="1">
    <citation type="submission" date="2021-06" db="EMBL/GenBank/DDBJ databases">
        <title>Halomicroarcula sp. a new haloarchaeum isolated from saline soil.</title>
        <authorList>
            <person name="Duran-Viseras A."/>
            <person name="Sanchez-Porro C."/>
            <person name="Ventosa A."/>
        </authorList>
    </citation>
    <scope>NUCLEOTIDE SEQUENCE [LARGE SCALE GENOMIC DNA]</scope>
    <source>
        <strain evidence="5 6">F27</strain>
    </source>
</reference>
<dbReference type="Gene3D" id="3.40.190.10">
    <property type="entry name" value="Periplasmic binding protein-like II"/>
    <property type="match status" value="1"/>
</dbReference>
<dbReference type="PANTHER" id="PTHR30290:SF9">
    <property type="entry name" value="OLIGOPEPTIDE-BINDING PROTEIN APPA"/>
    <property type="match status" value="1"/>
</dbReference>
<feature type="domain" description="Solute-binding protein family 5" evidence="4">
    <location>
        <begin position="85"/>
        <end position="454"/>
    </location>
</feature>
<dbReference type="InterPro" id="IPR019546">
    <property type="entry name" value="TAT_signal_bac_arc"/>
</dbReference>
<sequence>MSRDSTSRRDFLKATGAATAAATSTAGCASFGGGGGDGGGTLIYSRGDHPTNYDPQQTTSGEVAKVTNQVFDTTIDFKPGSGGKLVDGLAKEWELDGKTTTLTLKEGITFHGGDELTAEDVRATVRRFIDTEYEFFLGEKRSGYSSVTFGDWVESVEATSKYEVTFTLKQRYAPFVRNLAMFAAAILSKSQIEEMGQGAEAQAELGTDPRGTGPFQFEELDNSNEKIRFSAYDDYWGEGPHVSQLIMKTIKSNQTRAQDLINGDSHITDNLGAQAIKQIKDSDGASVKKKNGINVGYMAFNQSRKAAFRKPKVRRAISYAVDTEAIVNSIYQGFAKQADQALPPDVLGHNEDLDPYPHDPEKAQTLLEEAGETDLEFELATFSNPRGYNPSPVATANQIRSNLEDIGLSVSVNQFSSFGPYIDYTYAGKHDAALLGWYTDNADPDNFLYVLLHPGVPVEEVPDGQSYVSWDKKGNASNISSWANREYMKLVNEGQTTYDQQKREEVYLQAAKMTHEQAPWVFLDYAQLTRGINQAVQADSYTVSSVGGPYLELVEMN</sequence>
<keyword evidence="2" id="KW-0813">Transport</keyword>
<dbReference type="Gene3D" id="3.10.105.10">
    <property type="entry name" value="Dipeptide-binding Protein, Domain 3"/>
    <property type="match status" value="1"/>
</dbReference>
<dbReference type="CDD" id="cd08493">
    <property type="entry name" value="PBP2_DppA_like"/>
    <property type="match status" value="1"/>
</dbReference>
<dbReference type="SUPFAM" id="SSF53850">
    <property type="entry name" value="Periplasmic binding protein-like II"/>
    <property type="match status" value="1"/>
</dbReference>
<dbReference type="NCBIfam" id="TIGR01409">
    <property type="entry name" value="TAT_signal_seq"/>
    <property type="match status" value="1"/>
</dbReference>
<dbReference type="PROSITE" id="PS51318">
    <property type="entry name" value="TAT"/>
    <property type="match status" value="1"/>
</dbReference>
<dbReference type="InterPro" id="IPR039424">
    <property type="entry name" value="SBP_5"/>
</dbReference>
<evidence type="ECO:0000256" key="3">
    <source>
        <dbReference type="ARBA" id="ARBA00022729"/>
    </source>
</evidence>
<dbReference type="GO" id="GO:0015833">
    <property type="term" value="P:peptide transport"/>
    <property type="evidence" value="ECO:0007669"/>
    <property type="project" value="TreeGrafter"/>
</dbReference>
<evidence type="ECO:0000256" key="2">
    <source>
        <dbReference type="ARBA" id="ARBA00022448"/>
    </source>
</evidence>
<name>A0AAW4PA06_9EURY</name>
<dbReference type="PIRSF" id="PIRSF002741">
    <property type="entry name" value="MppA"/>
    <property type="match status" value="1"/>
</dbReference>
<evidence type="ECO:0000256" key="1">
    <source>
        <dbReference type="ARBA" id="ARBA00005695"/>
    </source>
</evidence>
<dbReference type="GO" id="GO:1904680">
    <property type="term" value="F:peptide transmembrane transporter activity"/>
    <property type="evidence" value="ECO:0007669"/>
    <property type="project" value="TreeGrafter"/>
</dbReference>
<dbReference type="Gene3D" id="3.90.76.10">
    <property type="entry name" value="Dipeptide-binding Protein, Domain 1"/>
    <property type="match status" value="1"/>
</dbReference>
<dbReference type="Proteomes" id="UP001430455">
    <property type="component" value="Unassembled WGS sequence"/>
</dbReference>
<accession>A0AAW4PA06</accession>
<dbReference type="PANTHER" id="PTHR30290">
    <property type="entry name" value="PERIPLASMIC BINDING COMPONENT OF ABC TRANSPORTER"/>
    <property type="match status" value="1"/>
</dbReference>
<dbReference type="GO" id="GO:0042597">
    <property type="term" value="C:periplasmic space"/>
    <property type="evidence" value="ECO:0007669"/>
    <property type="project" value="UniProtKB-ARBA"/>
</dbReference>
<dbReference type="RefSeq" id="WP_220579270.1">
    <property type="nucleotide sequence ID" value="NZ_RKLT01000002.1"/>
</dbReference>
<evidence type="ECO:0000313" key="5">
    <source>
        <dbReference type="EMBL" id="MBX0294588.1"/>
    </source>
</evidence>
<dbReference type="Pfam" id="PF10518">
    <property type="entry name" value="TAT_signal"/>
    <property type="match status" value="1"/>
</dbReference>
<proteinExistence type="inferred from homology"/>
<dbReference type="InterPro" id="IPR030678">
    <property type="entry name" value="Peptide/Ni-bd"/>
</dbReference>
<keyword evidence="3" id="KW-0732">Signal</keyword>
<gene>
    <name evidence="5" type="ORF">EGH23_06795</name>
</gene>
<evidence type="ECO:0000259" key="4">
    <source>
        <dbReference type="Pfam" id="PF00496"/>
    </source>
</evidence>
<comment type="caution">
    <text evidence="5">The sequence shown here is derived from an EMBL/GenBank/DDBJ whole genome shotgun (WGS) entry which is preliminary data.</text>
</comment>
<keyword evidence="6" id="KW-1185">Reference proteome</keyword>
<dbReference type="GO" id="GO:0043190">
    <property type="term" value="C:ATP-binding cassette (ABC) transporter complex"/>
    <property type="evidence" value="ECO:0007669"/>
    <property type="project" value="InterPro"/>
</dbReference>
<dbReference type="InterPro" id="IPR000914">
    <property type="entry name" value="SBP_5_dom"/>
</dbReference>